<keyword evidence="2" id="KW-1185">Reference proteome</keyword>
<sequence length="214" mass="22424">MERRKFIIGAGALASGSAAAVGTGAFSAMDADRDVNVDVVSDDVGLVALQASDNHDFVNQDNEGNLEIDVPTDEGAEGLNNNARYQIGALAEDGDADWVDVGGDPTEDYAFVITNNDTQPHEIGLWGDFPAIGGTGGFDQHVAAGMYYDGDQHTDRADSGGEVGEEYFEGSWPFTVEDVGAGESVYVSLLFDTTQDGVEVDEGDLSGTITISAD</sequence>
<name>A0A8T4GIE5_9EURY</name>
<protein>
    <recommendedName>
        <fullName evidence="3">DUF1102 domain-containing protein</fullName>
    </recommendedName>
</protein>
<evidence type="ECO:0000313" key="1">
    <source>
        <dbReference type="EMBL" id="MBP1923499.1"/>
    </source>
</evidence>
<gene>
    <name evidence="1" type="ORF">J2751_002541</name>
</gene>
<comment type="caution">
    <text evidence="1">The sequence shown here is derived from an EMBL/GenBank/DDBJ whole genome shotgun (WGS) entry which is preliminary data.</text>
</comment>
<proteinExistence type="predicted"/>
<organism evidence="1 2">
    <name type="scientific">Halorubrum alkaliphilum</name>
    <dbReference type="NCBI Taxonomy" id="261290"/>
    <lineage>
        <taxon>Archaea</taxon>
        <taxon>Methanobacteriati</taxon>
        <taxon>Methanobacteriota</taxon>
        <taxon>Stenosarchaea group</taxon>
        <taxon>Halobacteria</taxon>
        <taxon>Halobacteriales</taxon>
        <taxon>Haloferacaceae</taxon>
        <taxon>Halorubrum</taxon>
    </lineage>
</organism>
<evidence type="ECO:0008006" key="3">
    <source>
        <dbReference type="Google" id="ProtNLM"/>
    </source>
</evidence>
<dbReference type="AlphaFoldDB" id="A0A8T4GIE5"/>
<evidence type="ECO:0000313" key="2">
    <source>
        <dbReference type="Proteomes" id="UP000823588"/>
    </source>
</evidence>
<dbReference type="RefSeq" id="WP_209486419.1">
    <property type="nucleotide sequence ID" value="NZ_JAGGKQ010000023.1"/>
</dbReference>
<dbReference type="EMBL" id="JAGGKQ010000023">
    <property type="protein sequence ID" value="MBP1923499.1"/>
    <property type="molecule type" value="Genomic_DNA"/>
</dbReference>
<dbReference type="Proteomes" id="UP000823588">
    <property type="component" value="Unassembled WGS sequence"/>
</dbReference>
<accession>A0A8T4GIE5</accession>
<reference evidence="1" key="1">
    <citation type="submission" date="2021-03" db="EMBL/GenBank/DDBJ databases">
        <title>Genomic Encyclopedia of Type Strains, Phase IV (KMG-IV): sequencing the most valuable type-strain genomes for metagenomic binning, comparative biology and taxonomic classification.</title>
        <authorList>
            <person name="Goeker M."/>
        </authorList>
    </citation>
    <scope>NUCLEOTIDE SEQUENCE</scope>
    <source>
        <strain evidence="1">DSM 23564</strain>
    </source>
</reference>